<name>A0A1M2W7C0_TRAPU</name>
<dbReference type="GO" id="GO:0030687">
    <property type="term" value="C:preribosome, large subunit precursor"/>
    <property type="evidence" value="ECO:0007669"/>
    <property type="project" value="TreeGrafter"/>
</dbReference>
<evidence type="ECO:0000256" key="1">
    <source>
        <dbReference type="ARBA" id="ARBA00002889"/>
    </source>
</evidence>
<dbReference type="EMBL" id="MNAD01000137">
    <property type="protein sequence ID" value="OJT15748.1"/>
    <property type="molecule type" value="Genomic_DNA"/>
</dbReference>
<feature type="region of interest" description="Disordered" evidence="5">
    <location>
        <begin position="169"/>
        <end position="196"/>
    </location>
</feature>
<comment type="subunit">
    <text evidence="3">Component of the pre-66S ribosomal particle.</text>
</comment>
<keyword evidence="7" id="KW-1185">Reference proteome</keyword>
<dbReference type="InterPro" id="IPR037379">
    <property type="entry name" value="WDR74/Nsa1"/>
</dbReference>
<sequence>MPHFFSGDELGAIKSVSYAQGEKKNEWKPTTTILVPGSTSGRSKTVQKLAVHSAGSETLLSALRADGSASLYEVTDETKLSVVHEWSEPRLKDGQRFVGLANTESGVYSCTSNGALRLTKPGENSAEPSSSLAVLPTRLFEWRLSSDNKTFAYGGDEVELSLWDTEKAFSQPQEAAPQNASADTKKRKRSDQLLPGELWRAKNVPNDHLSLRQPVHNTALTYLQPSTSAVQQHLLVGTANGGIRRYDTRAARRPVADWKGIGKTGGVSTVEKGFNDHEVFVADRGCLLAALDLRNGRTIYSYKGLAGAVSSIAPAHSLLASAAQDRFVRLHSTFSPPAEARAQQERKGDVLDKLYMKVTPTVVVWDGQLDVSVGNAGEAVDEDDVWDAMPVVDSDSEDEGKPDRRKKKTGPA</sequence>
<evidence type="ECO:0000256" key="5">
    <source>
        <dbReference type="SAM" id="MobiDB-lite"/>
    </source>
</evidence>
<feature type="region of interest" description="Disordered" evidence="5">
    <location>
        <begin position="380"/>
        <end position="412"/>
    </location>
</feature>
<dbReference type="OMA" id="KNVCRMR"/>
<evidence type="ECO:0000256" key="3">
    <source>
        <dbReference type="ARBA" id="ARBA00011187"/>
    </source>
</evidence>
<dbReference type="SUPFAM" id="SSF50978">
    <property type="entry name" value="WD40 repeat-like"/>
    <property type="match status" value="1"/>
</dbReference>
<evidence type="ECO:0000313" key="7">
    <source>
        <dbReference type="Proteomes" id="UP000184267"/>
    </source>
</evidence>
<comment type="caution">
    <text evidence="6">The sequence shown here is derived from an EMBL/GenBank/DDBJ whole genome shotgun (WGS) entry which is preliminary data.</text>
</comment>
<comment type="similarity">
    <text evidence="2">Belongs to the NSA1 family.</text>
</comment>
<comment type="function">
    <text evidence="1">Involved in the biogenesis of the 60S ribosomal subunit.</text>
</comment>
<dbReference type="STRING" id="154538.A0A1M2W7C0"/>
<dbReference type="PANTHER" id="PTHR16038">
    <property type="entry name" value="NOP SEVEN ASSOCIATED PROTEIN 1"/>
    <property type="match status" value="1"/>
</dbReference>
<dbReference type="GO" id="GO:0042273">
    <property type="term" value="P:ribosomal large subunit biogenesis"/>
    <property type="evidence" value="ECO:0007669"/>
    <property type="project" value="InterPro"/>
</dbReference>
<evidence type="ECO:0000256" key="4">
    <source>
        <dbReference type="ARBA" id="ARBA00014234"/>
    </source>
</evidence>
<dbReference type="Gene3D" id="2.130.10.10">
    <property type="entry name" value="YVTN repeat-like/Quinoprotein amine dehydrogenase"/>
    <property type="match status" value="1"/>
</dbReference>
<evidence type="ECO:0000313" key="6">
    <source>
        <dbReference type="EMBL" id="OJT15748.1"/>
    </source>
</evidence>
<dbReference type="InterPro" id="IPR015943">
    <property type="entry name" value="WD40/YVTN_repeat-like_dom_sf"/>
</dbReference>
<evidence type="ECO:0000256" key="2">
    <source>
        <dbReference type="ARBA" id="ARBA00007861"/>
    </source>
</evidence>
<accession>A0A1M2W7C0</accession>
<dbReference type="GO" id="GO:0005730">
    <property type="term" value="C:nucleolus"/>
    <property type="evidence" value="ECO:0007669"/>
    <property type="project" value="InterPro"/>
</dbReference>
<dbReference type="PANTHER" id="PTHR16038:SF4">
    <property type="entry name" value="WD REPEAT-CONTAINING PROTEIN 74"/>
    <property type="match status" value="1"/>
</dbReference>
<proteinExistence type="inferred from homology"/>
<protein>
    <recommendedName>
        <fullName evidence="4">Ribosome biogenesis protein NSA1</fullName>
    </recommendedName>
</protein>
<gene>
    <name evidence="6" type="ORF">TRAPUB_4384</name>
</gene>
<dbReference type="OrthoDB" id="18388at2759"/>
<dbReference type="CDD" id="cd22857">
    <property type="entry name" value="WDR74"/>
    <property type="match status" value="1"/>
</dbReference>
<feature type="compositionally biased region" description="Polar residues" evidence="5">
    <location>
        <begin position="169"/>
        <end position="182"/>
    </location>
</feature>
<dbReference type="InterPro" id="IPR036322">
    <property type="entry name" value="WD40_repeat_dom_sf"/>
</dbReference>
<organism evidence="6 7">
    <name type="scientific">Trametes pubescens</name>
    <name type="common">White-rot fungus</name>
    <dbReference type="NCBI Taxonomy" id="154538"/>
    <lineage>
        <taxon>Eukaryota</taxon>
        <taxon>Fungi</taxon>
        <taxon>Dikarya</taxon>
        <taxon>Basidiomycota</taxon>
        <taxon>Agaricomycotina</taxon>
        <taxon>Agaricomycetes</taxon>
        <taxon>Polyporales</taxon>
        <taxon>Polyporaceae</taxon>
        <taxon>Trametes</taxon>
    </lineage>
</organism>
<reference evidence="6 7" key="1">
    <citation type="submission" date="2016-10" db="EMBL/GenBank/DDBJ databases">
        <title>Genome sequence of the basidiomycete white-rot fungus Trametes pubescens.</title>
        <authorList>
            <person name="Makela M.R."/>
            <person name="Granchi Z."/>
            <person name="Peng M."/>
            <person name="De Vries R.P."/>
            <person name="Grigoriev I."/>
            <person name="Riley R."/>
            <person name="Hilden K."/>
        </authorList>
    </citation>
    <scope>NUCLEOTIDE SEQUENCE [LARGE SCALE GENOMIC DNA]</scope>
    <source>
        <strain evidence="6 7">FBCC735</strain>
    </source>
</reference>
<dbReference type="AlphaFoldDB" id="A0A1M2W7C0"/>
<feature type="compositionally biased region" description="Basic residues" evidence="5">
    <location>
        <begin position="403"/>
        <end position="412"/>
    </location>
</feature>
<dbReference type="Proteomes" id="UP000184267">
    <property type="component" value="Unassembled WGS sequence"/>
</dbReference>